<gene>
    <name evidence="17" type="primary">ilvE</name>
    <name evidence="18" type="ORF">ENJ10_14895</name>
</gene>
<dbReference type="GO" id="GO:0004084">
    <property type="term" value="F:branched-chain-amino-acid transaminase activity"/>
    <property type="evidence" value="ECO:0007669"/>
    <property type="project" value="UniProtKB-EC"/>
</dbReference>
<evidence type="ECO:0000256" key="15">
    <source>
        <dbReference type="RuleBase" id="RU004106"/>
    </source>
</evidence>
<evidence type="ECO:0000256" key="13">
    <source>
        <dbReference type="ARBA" id="ARBA00048798"/>
    </source>
</evidence>
<evidence type="ECO:0000256" key="5">
    <source>
        <dbReference type="ARBA" id="ARBA00005072"/>
    </source>
</evidence>
<dbReference type="AlphaFoldDB" id="A0A7V1LPW5"/>
<evidence type="ECO:0000256" key="14">
    <source>
        <dbReference type="ARBA" id="ARBA00049229"/>
    </source>
</evidence>
<comment type="catalytic activity">
    <reaction evidence="14 17">
        <text>L-leucine + 2-oxoglutarate = 4-methyl-2-oxopentanoate + L-glutamate</text>
        <dbReference type="Rhea" id="RHEA:18321"/>
        <dbReference type="ChEBI" id="CHEBI:16810"/>
        <dbReference type="ChEBI" id="CHEBI:17865"/>
        <dbReference type="ChEBI" id="CHEBI:29985"/>
        <dbReference type="ChEBI" id="CHEBI:57427"/>
        <dbReference type="EC" id="2.6.1.42"/>
    </reaction>
</comment>
<comment type="similarity">
    <text evidence="6 15">Belongs to the class-IV pyridoxal-phosphate-dependent aminotransferase family.</text>
</comment>
<reference evidence="18" key="1">
    <citation type="journal article" date="2020" name="mSystems">
        <title>Genome- and Community-Level Interaction Insights into Carbon Utilization and Element Cycling Functions of Hydrothermarchaeota in Hydrothermal Sediment.</title>
        <authorList>
            <person name="Zhou Z."/>
            <person name="Liu Y."/>
            <person name="Xu W."/>
            <person name="Pan J."/>
            <person name="Luo Z.H."/>
            <person name="Li M."/>
        </authorList>
    </citation>
    <scope>NUCLEOTIDE SEQUENCE [LARGE SCALE GENOMIC DNA]</scope>
    <source>
        <strain evidence="18">HyVt-456</strain>
    </source>
</reference>
<dbReference type="Proteomes" id="UP000886005">
    <property type="component" value="Unassembled WGS sequence"/>
</dbReference>
<keyword evidence="8 17" id="KW-0028">Amino-acid biosynthesis</keyword>
<dbReference type="FunFam" id="3.20.10.10:FF:000001">
    <property type="entry name" value="Branched-chain-amino-acid aminotransferase"/>
    <property type="match status" value="1"/>
</dbReference>
<sequence>MSKIGQKVWKNGEFIAWDDAHIHVMSHVIHYGTSVFEGIRCYKTPNGPAVFRLRDHMQRLLNSARIYRMEPDYTVDELVEAVLETIRVNNLEECYIRPIVFRGFGKFGVNPLDNPIETYIAVWEWGKYLGPEALEQGVDVMVSSWNRIAPNTLPAMAKAGANYMNSQLIKMEAIFNGYTEGIALDHQGFLAEGSGENLFLIKGKTVFTPELSSAVLPGITRSTVINLVNSLGLNLAREALPRESLYIADEIFFTGTAAEITPIRSVDKIKVGIGKRGPITKKLQDLFFGIFDGSTEIPEEWLTHI</sequence>
<dbReference type="SUPFAM" id="SSF56752">
    <property type="entry name" value="D-aminoacid aminotransferase-like PLP-dependent enzymes"/>
    <property type="match status" value="1"/>
</dbReference>
<comment type="function">
    <text evidence="2 17">Acts on leucine, isoleucine and valine.</text>
</comment>
<evidence type="ECO:0000256" key="6">
    <source>
        <dbReference type="ARBA" id="ARBA00009320"/>
    </source>
</evidence>
<comment type="pathway">
    <text evidence="4 17">Amino-acid biosynthesis; L-valine biosynthesis; L-valine from pyruvate: step 4/4.</text>
</comment>
<dbReference type="UniPathway" id="UPA00047">
    <property type="reaction ID" value="UER00058"/>
</dbReference>
<evidence type="ECO:0000256" key="17">
    <source>
        <dbReference type="RuleBase" id="RU364094"/>
    </source>
</evidence>
<evidence type="ECO:0000256" key="8">
    <source>
        <dbReference type="ARBA" id="ARBA00022605"/>
    </source>
</evidence>
<dbReference type="InterPro" id="IPR018300">
    <property type="entry name" value="Aminotrans_IV_CS"/>
</dbReference>
<evidence type="ECO:0000256" key="10">
    <source>
        <dbReference type="ARBA" id="ARBA00022898"/>
    </source>
</evidence>
<dbReference type="GO" id="GO:0005829">
    <property type="term" value="C:cytosol"/>
    <property type="evidence" value="ECO:0007669"/>
    <property type="project" value="TreeGrafter"/>
</dbReference>
<dbReference type="UniPathway" id="UPA00048">
    <property type="reaction ID" value="UER00073"/>
</dbReference>
<dbReference type="NCBIfam" id="NF005146">
    <property type="entry name" value="PRK06606.1"/>
    <property type="match status" value="1"/>
</dbReference>
<evidence type="ECO:0000256" key="3">
    <source>
        <dbReference type="ARBA" id="ARBA00004824"/>
    </source>
</evidence>
<dbReference type="InterPro" id="IPR036038">
    <property type="entry name" value="Aminotransferase-like"/>
</dbReference>
<dbReference type="GO" id="GO:0009098">
    <property type="term" value="P:L-leucine biosynthetic process"/>
    <property type="evidence" value="ECO:0007669"/>
    <property type="project" value="UniProtKB-UniPathway"/>
</dbReference>
<evidence type="ECO:0000256" key="9">
    <source>
        <dbReference type="ARBA" id="ARBA00022679"/>
    </source>
</evidence>
<comment type="caution">
    <text evidence="18">The sequence shown here is derived from an EMBL/GenBank/DDBJ whole genome shotgun (WGS) entry which is preliminary data.</text>
</comment>
<name>A0A7V1LPW5_CALAY</name>
<evidence type="ECO:0000256" key="16">
    <source>
        <dbReference type="RuleBase" id="RU004516"/>
    </source>
</evidence>
<keyword evidence="10 16" id="KW-0663">Pyridoxal phosphate</keyword>
<evidence type="ECO:0000256" key="4">
    <source>
        <dbReference type="ARBA" id="ARBA00004931"/>
    </source>
</evidence>
<evidence type="ECO:0000256" key="11">
    <source>
        <dbReference type="ARBA" id="ARBA00023304"/>
    </source>
</evidence>
<dbReference type="GO" id="GO:0009099">
    <property type="term" value="P:L-valine biosynthetic process"/>
    <property type="evidence" value="ECO:0007669"/>
    <property type="project" value="UniProtKB-UniPathway"/>
</dbReference>
<dbReference type="Gene3D" id="3.30.470.10">
    <property type="match status" value="1"/>
</dbReference>
<evidence type="ECO:0000256" key="1">
    <source>
        <dbReference type="ARBA" id="ARBA00001933"/>
    </source>
</evidence>
<accession>A0A7V1LPW5</accession>
<dbReference type="InterPro" id="IPR001544">
    <property type="entry name" value="Aminotrans_IV"/>
</dbReference>
<dbReference type="Pfam" id="PF01063">
    <property type="entry name" value="Aminotran_4"/>
    <property type="match status" value="1"/>
</dbReference>
<dbReference type="EC" id="2.6.1.42" evidence="17"/>
<dbReference type="UniPathway" id="UPA00049">
    <property type="reaction ID" value="UER00062"/>
</dbReference>
<dbReference type="InterPro" id="IPR050571">
    <property type="entry name" value="Class-IV_PLP-Dep_Aminotrnsfr"/>
</dbReference>
<comment type="pathway">
    <text evidence="3 17">Amino-acid biosynthesis; L-isoleucine biosynthesis; L-isoleucine from 2-oxobutanoate: step 4/4.</text>
</comment>
<organism evidence="18">
    <name type="scientific">Caldithrix abyssi</name>
    <dbReference type="NCBI Taxonomy" id="187145"/>
    <lineage>
        <taxon>Bacteria</taxon>
        <taxon>Pseudomonadati</taxon>
        <taxon>Calditrichota</taxon>
        <taxon>Calditrichia</taxon>
        <taxon>Calditrichales</taxon>
        <taxon>Calditrichaceae</taxon>
        <taxon>Caldithrix</taxon>
    </lineage>
</organism>
<proteinExistence type="inferred from homology"/>
<dbReference type="PANTHER" id="PTHR42743:SF11">
    <property type="entry name" value="AMINODEOXYCHORISMATE LYASE"/>
    <property type="match status" value="1"/>
</dbReference>
<comment type="cofactor">
    <cofactor evidence="1 16">
        <name>pyridoxal 5'-phosphate</name>
        <dbReference type="ChEBI" id="CHEBI:597326"/>
    </cofactor>
</comment>
<evidence type="ECO:0000256" key="2">
    <source>
        <dbReference type="ARBA" id="ARBA00003109"/>
    </source>
</evidence>
<dbReference type="NCBIfam" id="TIGR01122">
    <property type="entry name" value="ilvE_I"/>
    <property type="match status" value="1"/>
</dbReference>
<dbReference type="InterPro" id="IPR033939">
    <property type="entry name" value="BCAT_family"/>
</dbReference>
<protein>
    <recommendedName>
        <fullName evidence="17">Branched-chain-amino-acid aminotransferase</fullName>
        <shortName evidence="17">BCAT</shortName>
        <ecNumber evidence="17">2.6.1.42</ecNumber>
    </recommendedName>
</protein>
<evidence type="ECO:0000313" key="18">
    <source>
        <dbReference type="EMBL" id="HED11976.1"/>
    </source>
</evidence>
<dbReference type="PANTHER" id="PTHR42743">
    <property type="entry name" value="AMINO-ACID AMINOTRANSFERASE"/>
    <property type="match status" value="1"/>
</dbReference>
<dbReference type="InterPro" id="IPR005785">
    <property type="entry name" value="B_amino_transI"/>
</dbReference>
<dbReference type="EMBL" id="DRLD01000423">
    <property type="protein sequence ID" value="HED11976.1"/>
    <property type="molecule type" value="Genomic_DNA"/>
</dbReference>
<keyword evidence="11 17" id="KW-0100">Branched-chain amino acid biosynthesis</keyword>
<dbReference type="CDD" id="cd01557">
    <property type="entry name" value="BCAT_beta_family"/>
    <property type="match status" value="1"/>
</dbReference>
<keyword evidence="9 17" id="KW-0808">Transferase</keyword>
<dbReference type="Gene3D" id="3.20.10.10">
    <property type="entry name" value="D-amino Acid Aminotransferase, subunit A, domain 2"/>
    <property type="match status" value="1"/>
</dbReference>
<keyword evidence="7 17" id="KW-0032">Aminotransferase</keyword>
<comment type="catalytic activity">
    <reaction evidence="13 17">
        <text>L-isoleucine + 2-oxoglutarate = (S)-3-methyl-2-oxopentanoate + L-glutamate</text>
        <dbReference type="Rhea" id="RHEA:24801"/>
        <dbReference type="ChEBI" id="CHEBI:16810"/>
        <dbReference type="ChEBI" id="CHEBI:29985"/>
        <dbReference type="ChEBI" id="CHEBI:35146"/>
        <dbReference type="ChEBI" id="CHEBI:58045"/>
        <dbReference type="EC" id="2.6.1.42"/>
    </reaction>
</comment>
<evidence type="ECO:0000256" key="7">
    <source>
        <dbReference type="ARBA" id="ARBA00022576"/>
    </source>
</evidence>
<evidence type="ECO:0000256" key="12">
    <source>
        <dbReference type="ARBA" id="ARBA00048212"/>
    </source>
</evidence>
<comment type="catalytic activity">
    <reaction evidence="12 17">
        <text>L-valine + 2-oxoglutarate = 3-methyl-2-oxobutanoate + L-glutamate</text>
        <dbReference type="Rhea" id="RHEA:24813"/>
        <dbReference type="ChEBI" id="CHEBI:11851"/>
        <dbReference type="ChEBI" id="CHEBI:16810"/>
        <dbReference type="ChEBI" id="CHEBI:29985"/>
        <dbReference type="ChEBI" id="CHEBI:57762"/>
        <dbReference type="EC" id="2.6.1.42"/>
    </reaction>
</comment>
<comment type="pathway">
    <text evidence="5 17">Amino-acid biosynthesis; L-leucine biosynthesis; L-leucine from 3-methyl-2-oxobutanoate: step 4/4.</text>
</comment>
<dbReference type="InterPro" id="IPR043131">
    <property type="entry name" value="BCAT-like_N"/>
</dbReference>
<dbReference type="InterPro" id="IPR043132">
    <property type="entry name" value="BCAT-like_C"/>
</dbReference>
<dbReference type="PROSITE" id="PS00770">
    <property type="entry name" value="AA_TRANSFER_CLASS_4"/>
    <property type="match status" value="1"/>
</dbReference>
<dbReference type="GO" id="GO:0009097">
    <property type="term" value="P:isoleucine biosynthetic process"/>
    <property type="evidence" value="ECO:0007669"/>
    <property type="project" value="UniProtKB-UniPathway"/>
</dbReference>